<dbReference type="SUPFAM" id="SSF56784">
    <property type="entry name" value="HAD-like"/>
    <property type="match status" value="1"/>
</dbReference>
<dbReference type="CDD" id="cd07505">
    <property type="entry name" value="HAD_BPGM-like"/>
    <property type="match status" value="1"/>
</dbReference>
<dbReference type="InterPro" id="IPR041492">
    <property type="entry name" value="HAD_2"/>
</dbReference>
<dbReference type="InterPro" id="IPR006439">
    <property type="entry name" value="HAD-SF_hydro_IA"/>
</dbReference>
<dbReference type="EMBL" id="CAEZTK010000010">
    <property type="protein sequence ID" value="CAB4561980.1"/>
    <property type="molecule type" value="Genomic_DNA"/>
</dbReference>
<protein>
    <submittedName>
        <fullName evidence="1">Unannotated protein</fullName>
    </submittedName>
</protein>
<dbReference type="Gene3D" id="3.40.50.1000">
    <property type="entry name" value="HAD superfamily/HAD-like"/>
    <property type="match status" value="1"/>
</dbReference>
<dbReference type="PRINTS" id="PR00413">
    <property type="entry name" value="HADHALOGNASE"/>
</dbReference>
<dbReference type="Pfam" id="PF13419">
    <property type="entry name" value="HAD_2"/>
    <property type="match status" value="1"/>
</dbReference>
<name>A0A6J6DD82_9ZZZZ</name>
<dbReference type="InterPro" id="IPR023198">
    <property type="entry name" value="PGP-like_dom2"/>
</dbReference>
<accession>A0A6J6DD82</accession>
<dbReference type="InterPro" id="IPR023214">
    <property type="entry name" value="HAD_sf"/>
</dbReference>
<dbReference type="AlphaFoldDB" id="A0A6J6DD82"/>
<sequence length="223" mass="24748">MIDFFEAVFFDMDGLTVDSEPQWLLSEQEVVQPFGYVWTQEDQVACLGGPLSKLGDYMSQRVGNKESSEYFVEELIRIQANRMRSNTTAMPGAIELINSLRSHGIKTALVSASPRVIIDAVLDNIGHDLFPFSLSGDDVRNTKPDPEAYLKAAQISGSNIADCLVFEDSLPGMKAAIDSGAWLIAVPHLVHVEESSRVRSINSLQQLNIDKLRELKQDFSTEI</sequence>
<evidence type="ECO:0000313" key="1">
    <source>
        <dbReference type="EMBL" id="CAB4561980.1"/>
    </source>
</evidence>
<dbReference type="SFLD" id="SFLDG01135">
    <property type="entry name" value="C1.5.6:_HAD__Beta-PGM__Phospha"/>
    <property type="match status" value="1"/>
</dbReference>
<dbReference type="NCBIfam" id="TIGR01509">
    <property type="entry name" value="HAD-SF-IA-v3"/>
    <property type="match status" value="1"/>
</dbReference>
<dbReference type="InterPro" id="IPR036412">
    <property type="entry name" value="HAD-like_sf"/>
</dbReference>
<dbReference type="SFLD" id="SFLDS00003">
    <property type="entry name" value="Haloacid_Dehalogenase"/>
    <property type="match status" value="1"/>
</dbReference>
<dbReference type="PANTHER" id="PTHR18901">
    <property type="entry name" value="2-DEOXYGLUCOSE-6-PHOSPHATE PHOSPHATASE 2"/>
    <property type="match status" value="1"/>
</dbReference>
<proteinExistence type="predicted"/>
<dbReference type="SFLD" id="SFLDG01129">
    <property type="entry name" value="C1.5:_HAD__Beta-PGM__Phosphata"/>
    <property type="match status" value="1"/>
</dbReference>
<dbReference type="PANTHER" id="PTHR18901:SF38">
    <property type="entry name" value="PSEUDOURIDINE-5'-PHOSPHATASE"/>
    <property type="match status" value="1"/>
</dbReference>
<reference evidence="1" key="1">
    <citation type="submission" date="2020-05" db="EMBL/GenBank/DDBJ databases">
        <authorList>
            <person name="Chiriac C."/>
            <person name="Salcher M."/>
            <person name="Ghai R."/>
            <person name="Kavagutti S V."/>
        </authorList>
    </citation>
    <scope>NUCLEOTIDE SEQUENCE</scope>
</reference>
<gene>
    <name evidence="1" type="ORF">UFOPK1643_00241</name>
</gene>
<organism evidence="1">
    <name type="scientific">freshwater metagenome</name>
    <dbReference type="NCBI Taxonomy" id="449393"/>
    <lineage>
        <taxon>unclassified sequences</taxon>
        <taxon>metagenomes</taxon>
        <taxon>ecological metagenomes</taxon>
    </lineage>
</organism>
<dbReference type="Gene3D" id="1.10.150.240">
    <property type="entry name" value="Putative phosphatase, domain 2"/>
    <property type="match status" value="1"/>
</dbReference>